<protein>
    <recommendedName>
        <fullName evidence="4">RNA ligase domain-containing protein</fullName>
    </recommendedName>
</protein>
<dbReference type="Proteomes" id="UP000829685">
    <property type="component" value="Unassembled WGS sequence"/>
</dbReference>
<dbReference type="SUPFAM" id="SSF56091">
    <property type="entry name" value="DNA ligase/mRNA capping enzyme, catalytic domain"/>
    <property type="match status" value="1"/>
</dbReference>
<dbReference type="AlphaFoldDB" id="A0A9P9WA27"/>
<accession>A0A9P9WA27</accession>
<dbReference type="EMBL" id="JAFIMR010000054">
    <property type="protein sequence ID" value="KAI1854356.1"/>
    <property type="molecule type" value="Genomic_DNA"/>
</dbReference>
<gene>
    <name evidence="2" type="ORF">JX265_012525</name>
</gene>
<evidence type="ECO:0008006" key="4">
    <source>
        <dbReference type="Google" id="ProtNLM"/>
    </source>
</evidence>
<proteinExistence type="predicted"/>
<reference evidence="2" key="1">
    <citation type="submission" date="2021-03" db="EMBL/GenBank/DDBJ databases">
        <title>Revisited historic fungal species revealed as producer of novel bioactive compounds through whole genome sequencing and comparative genomics.</title>
        <authorList>
            <person name="Vignolle G.A."/>
            <person name="Hochenegger N."/>
            <person name="Mach R.L."/>
            <person name="Mach-Aigner A.R."/>
            <person name="Javad Rahimi M."/>
            <person name="Salim K.A."/>
            <person name="Chan C.M."/>
            <person name="Lim L.B.L."/>
            <person name="Cai F."/>
            <person name="Druzhinina I.S."/>
            <person name="U'Ren J.M."/>
            <person name="Derntl C."/>
        </authorList>
    </citation>
    <scope>NUCLEOTIDE SEQUENCE</scope>
    <source>
        <strain evidence="2">TUCIM 5799</strain>
    </source>
</reference>
<evidence type="ECO:0000313" key="2">
    <source>
        <dbReference type="EMBL" id="KAI1854356.1"/>
    </source>
</evidence>
<evidence type="ECO:0000256" key="1">
    <source>
        <dbReference type="SAM" id="MobiDB-lite"/>
    </source>
</evidence>
<comment type="caution">
    <text evidence="2">The sequence shown here is derived from an EMBL/GenBank/DDBJ whole genome shotgun (WGS) entry which is preliminary data.</text>
</comment>
<name>A0A9P9WA27_9PEZI</name>
<organism evidence="2 3">
    <name type="scientific">Neoarthrinium moseri</name>
    <dbReference type="NCBI Taxonomy" id="1658444"/>
    <lineage>
        <taxon>Eukaryota</taxon>
        <taxon>Fungi</taxon>
        <taxon>Dikarya</taxon>
        <taxon>Ascomycota</taxon>
        <taxon>Pezizomycotina</taxon>
        <taxon>Sordariomycetes</taxon>
        <taxon>Xylariomycetidae</taxon>
        <taxon>Amphisphaeriales</taxon>
        <taxon>Apiosporaceae</taxon>
        <taxon>Neoarthrinium</taxon>
    </lineage>
</organism>
<keyword evidence="3" id="KW-1185">Reference proteome</keyword>
<evidence type="ECO:0000313" key="3">
    <source>
        <dbReference type="Proteomes" id="UP000829685"/>
    </source>
</evidence>
<sequence>MQPLGDAQSTLFPKITSKIHMIHTEIRKRPLPLRPSTLPVVGTVKLHGTHADIVFPDPWASDDFTLQSRNRVDLTPDRDNQGFAAFALARKPRILELRTRILDRYCELNASSPGATSQPLIIAGEFIGSGMRQLTGTAVNTLPYQAFVVLGLNIDARWQCDEDYTSICDGFDGEDDRIYHISRGGFFHERLQLTQPDGGIRRLMEHMNAVAARCPFAASIGVEGIGEGVVWKPYDDGGDDADDEDDNHANTPQRRAKTYLPPEFWLKTKAEEFWHTQKPSVRPRWKLGVTKETAKEFAAEKVTERRLQQGLEYLHEMGIDASTKRGLGDFINWLAKDVQVEEALEIKEMGMEPAWVSAEVRTIAKAWYLKRIDTQSNVSGT</sequence>
<feature type="region of interest" description="Disordered" evidence="1">
    <location>
        <begin position="233"/>
        <end position="254"/>
    </location>
</feature>
<feature type="compositionally biased region" description="Acidic residues" evidence="1">
    <location>
        <begin position="236"/>
        <end position="246"/>
    </location>
</feature>